<keyword evidence="8" id="KW-0812">Transmembrane</keyword>
<keyword evidence="11" id="KW-1185">Reference proteome</keyword>
<feature type="compositionally biased region" description="Low complexity" evidence="7">
    <location>
        <begin position="196"/>
        <end position="220"/>
    </location>
</feature>
<feature type="region of interest" description="Disordered" evidence="7">
    <location>
        <begin position="1"/>
        <end position="31"/>
    </location>
</feature>
<evidence type="ECO:0000256" key="8">
    <source>
        <dbReference type="SAM" id="Phobius"/>
    </source>
</evidence>
<dbReference type="GO" id="GO:0008889">
    <property type="term" value="F:glycerophosphodiester phosphodiesterase activity"/>
    <property type="evidence" value="ECO:0007669"/>
    <property type="project" value="UniProtKB-EC"/>
</dbReference>
<keyword evidence="5" id="KW-0378">Hydrolase</keyword>
<dbReference type="InterPro" id="IPR017946">
    <property type="entry name" value="PLC-like_Pdiesterase_TIM-brl"/>
</dbReference>
<dbReference type="InterPro" id="IPR030395">
    <property type="entry name" value="GP_PDE_dom"/>
</dbReference>
<evidence type="ECO:0000256" key="3">
    <source>
        <dbReference type="ARBA" id="ARBA00022729"/>
    </source>
</evidence>
<dbReference type="SUPFAM" id="SSF51695">
    <property type="entry name" value="PLC-like phosphodiesterases"/>
    <property type="match status" value="1"/>
</dbReference>
<gene>
    <name evidence="10" type="ORF">HYH03_002161</name>
</gene>
<evidence type="ECO:0000256" key="7">
    <source>
        <dbReference type="SAM" id="MobiDB-lite"/>
    </source>
</evidence>
<feature type="region of interest" description="Disordered" evidence="7">
    <location>
        <begin position="773"/>
        <end position="796"/>
    </location>
</feature>
<feature type="compositionally biased region" description="Low complexity" evidence="7">
    <location>
        <begin position="230"/>
        <end position="249"/>
    </location>
</feature>
<feature type="transmembrane region" description="Helical" evidence="8">
    <location>
        <begin position="46"/>
        <end position="64"/>
    </location>
</feature>
<dbReference type="Pfam" id="PF03009">
    <property type="entry name" value="GDPD"/>
    <property type="match status" value="1"/>
</dbReference>
<reference evidence="10" key="1">
    <citation type="journal article" date="2020" name="bioRxiv">
        <title>Comparative genomics of Chlamydomonas.</title>
        <authorList>
            <person name="Craig R.J."/>
            <person name="Hasan A.R."/>
            <person name="Ness R.W."/>
            <person name="Keightley P.D."/>
        </authorList>
    </citation>
    <scope>NUCLEOTIDE SEQUENCE</scope>
    <source>
        <strain evidence="10">CCAP 11/70</strain>
    </source>
</reference>
<feature type="compositionally biased region" description="Low complexity" evidence="7">
    <location>
        <begin position="121"/>
        <end position="146"/>
    </location>
</feature>
<keyword evidence="3" id="KW-0732">Signal</keyword>
<dbReference type="EC" id="3.1.4.46" evidence="2"/>
<protein>
    <recommendedName>
        <fullName evidence="2">glycerophosphodiester phosphodiesterase</fullName>
        <ecNumber evidence="2">3.1.4.46</ecNumber>
    </recommendedName>
</protein>
<feature type="region of interest" description="Disordered" evidence="7">
    <location>
        <begin position="121"/>
        <end position="157"/>
    </location>
</feature>
<comment type="catalytic activity">
    <reaction evidence="6">
        <text>a sn-glycero-3-phosphodiester + H2O = an alcohol + sn-glycerol 3-phosphate + H(+)</text>
        <dbReference type="Rhea" id="RHEA:12969"/>
        <dbReference type="ChEBI" id="CHEBI:15377"/>
        <dbReference type="ChEBI" id="CHEBI:15378"/>
        <dbReference type="ChEBI" id="CHEBI:30879"/>
        <dbReference type="ChEBI" id="CHEBI:57597"/>
        <dbReference type="ChEBI" id="CHEBI:83408"/>
        <dbReference type="EC" id="3.1.4.46"/>
    </reaction>
</comment>
<dbReference type="PANTHER" id="PTHR43620:SF7">
    <property type="entry name" value="GLYCEROPHOSPHODIESTER PHOSPHODIESTERASE GDPD5-RELATED"/>
    <property type="match status" value="1"/>
</dbReference>
<feature type="domain" description="GP-PDE" evidence="9">
    <location>
        <begin position="329"/>
        <end position="686"/>
    </location>
</feature>
<sequence>MTGVASPGGTRFTSGAGKSPGQPSHHSLDLDESPTQRWATLGELRLLAVFLTVAGLLVFAVHWLKATLEDEARVYERTGAPSAAHSAASTVAHSAMGLAAAAAASTNSLLSKAAQGTKAALTSTPSTSTPSAPAAGPQSAAAATTSNAKPQGSPIPAVPASRVETVLGVMAAVELGASGAHASMDGRRGAPGGAGAAPSGGPTGASRSKDGSGSSSSSGGSSTGGGSGGATTAAAAAGAATQRQSAAAAEDPGLTVGPGAAPPPDGLPPAHGAPSPTAQAGPDTATTGAGPGAGVAVAVGTGLGAASGAGAGAGAAGAGARPLASTRLPWGIAHRGASAELPEHTVEGYRRAVEEGADFIECDVVLSTDLVPFCRHEPNLLSTTDAAAKFPDRMRSYVIDGENVTGIFSFDLTAAEIGTLRAVQPWPFRDQSFNGRYKVASLAEYVGVALSANRSVGIYPETKNPTFVNALFRSRGAASNTTLEDVMLAALAAAGHPLPPLGSGAWRRRPVFLQSFEASSLRLLAQRTCAPTVLLLGDAEGWVAPDSNLTLAQLTTDEALAEAAQWAAAVGPAKATLVTWQPAGAQQGQQGKEAAKGAAAAGSGPGRYVSSGLVERFHAHGLQVHPYTLRPEPRFFLPHLAEHAGGGGGGGEAANVSVADEYELLLVGAGADAVFADHMPSFRQWLAQRGVSVAAARAAARWSGARKARAGAKWRPSRPAEAAGGAGTAAVGAAAGEPGKLGAAKSGGAAAAAGAAGGAKAAAVGGRRRLARDVRAQEHGGDGPGERELSAGANGRVWDPELKCEVYRPPSKGR</sequence>
<feature type="region of interest" description="Disordered" evidence="7">
    <location>
        <begin position="181"/>
        <end position="289"/>
    </location>
</feature>
<evidence type="ECO:0000256" key="6">
    <source>
        <dbReference type="ARBA" id="ARBA00047512"/>
    </source>
</evidence>
<keyword evidence="4" id="KW-0319">Glycerol metabolism</keyword>
<proteinExistence type="inferred from homology"/>
<feature type="compositionally biased region" description="Low complexity" evidence="7">
    <location>
        <begin position="268"/>
        <end position="289"/>
    </location>
</feature>
<dbReference type="Proteomes" id="UP000612055">
    <property type="component" value="Unassembled WGS sequence"/>
</dbReference>
<name>A0A836C4I0_9CHLO</name>
<dbReference type="GO" id="GO:0006629">
    <property type="term" value="P:lipid metabolic process"/>
    <property type="evidence" value="ECO:0007669"/>
    <property type="project" value="InterPro"/>
</dbReference>
<dbReference type="PROSITE" id="PS51704">
    <property type="entry name" value="GP_PDE"/>
    <property type="match status" value="1"/>
</dbReference>
<evidence type="ECO:0000256" key="1">
    <source>
        <dbReference type="ARBA" id="ARBA00007277"/>
    </source>
</evidence>
<comment type="similarity">
    <text evidence="1">Belongs to the glycerophosphoryl diester phosphodiesterase family.</text>
</comment>
<comment type="caution">
    <text evidence="10">The sequence shown here is derived from an EMBL/GenBank/DDBJ whole genome shotgun (WGS) entry which is preliminary data.</text>
</comment>
<dbReference type="AlphaFoldDB" id="A0A836C4I0"/>
<accession>A0A836C4I0</accession>
<evidence type="ECO:0000259" key="9">
    <source>
        <dbReference type="PROSITE" id="PS51704"/>
    </source>
</evidence>
<feature type="compositionally biased region" description="Basic and acidic residues" evidence="7">
    <location>
        <begin position="773"/>
        <end position="789"/>
    </location>
</feature>
<evidence type="ECO:0000256" key="5">
    <source>
        <dbReference type="ARBA" id="ARBA00022801"/>
    </source>
</evidence>
<dbReference type="Gene3D" id="3.20.20.190">
    <property type="entry name" value="Phosphatidylinositol (PI) phosphodiesterase"/>
    <property type="match status" value="1"/>
</dbReference>
<keyword evidence="8" id="KW-0472">Membrane</keyword>
<keyword evidence="8" id="KW-1133">Transmembrane helix</keyword>
<evidence type="ECO:0000256" key="4">
    <source>
        <dbReference type="ARBA" id="ARBA00022798"/>
    </source>
</evidence>
<dbReference type="GO" id="GO:0006071">
    <property type="term" value="P:glycerol metabolic process"/>
    <property type="evidence" value="ECO:0007669"/>
    <property type="project" value="UniProtKB-KW"/>
</dbReference>
<dbReference type="PANTHER" id="PTHR43620">
    <property type="entry name" value="GLYCEROPHOSPHORYL DIESTER PHOSPHODIESTERASE"/>
    <property type="match status" value="1"/>
</dbReference>
<dbReference type="EMBL" id="JAEHOE010000005">
    <property type="protein sequence ID" value="KAG2499870.1"/>
    <property type="molecule type" value="Genomic_DNA"/>
</dbReference>
<organism evidence="10 11">
    <name type="scientific">Edaphochlamys debaryana</name>
    <dbReference type="NCBI Taxonomy" id="47281"/>
    <lineage>
        <taxon>Eukaryota</taxon>
        <taxon>Viridiplantae</taxon>
        <taxon>Chlorophyta</taxon>
        <taxon>core chlorophytes</taxon>
        <taxon>Chlorophyceae</taxon>
        <taxon>CS clade</taxon>
        <taxon>Chlamydomonadales</taxon>
        <taxon>Chlamydomonadales incertae sedis</taxon>
        <taxon>Edaphochlamys</taxon>
    </lineage>
</organism>
<evidence type="ECO:0000313" key="10">
    <source>
        <dbReference type="EMBL" id="KAG2499870.1"/>
    </source>
</evidence>
<evidence type="ECO:0000256" key="2">
    <source>
        <dbReference type="ARBA" id="ARBA00012247"/>
    </source>
</evidence>
<evidence type="ECO:0000313" key="11">
    <source>
        <dbReference type="Proteomes" id="UP000612055"/>
    </source>
</evidence>
<dbReference type="OrthoDB" id="1058301at2759"/>